<evidence type="ECO:0000313" key="2">
    <source>
        <dbReference type="Proteomes" id="UP000299102"/>
    </source>
</evidence>
<reference evidence="1 2" key="1">
    <citation type="journal article" date="2019" name="Commun. Biol.">
        <title>The bagworm genome reveals a unique fibroin gene that provides high tensile strength.</title>
        <authorList>
            <person name="Kono N."/>
            <person name="Nakamura H."/>
            <person name="Ohtoshi R."/>
            <person name="Tomita M."/>
            <person name="Numata K."/>
            <person name="Arakawa K."/>
        </authorList>
    </citation>
    <scope>NUCLEOTIDE SEQUENCE [LARGE SCALE GENOMIC DNA]</scope>
</reference>
<proteinExistence type="predicted"/>
<dbReference type="EMBL" id="BGZK01000523">
    <property type="protein sequence ID" value="GBP48404.1"/>
    <property type="molecule type" value="Genomic_DNA"/>
</dbReference>
<sequence>MSVDKLRAVSAVTARYHCETGLRNNSTNFTPIDNRRLILCKTFGPRPDVRGVEWKGSQRPHTSTSVSVAYSPSFAALPLHRFLSDRYSINNREADDTQVTSLALRVSTGVDDYPLFGGSLARSLLANAIKKKE</sequence>
<protein>
    <submittedName>
        <fullName evidence="1">Uncharacterized protein</fullName>
    </submittedName>
</protein>
<accession>A0A4C1WE00</accession>
<name>A0A4C1WE00_EUMVA</name>
<organism evidence="1 2">
    <name type="scientific">Eumeta variegata</name>
    <name type="common">Bagworm moth</name>
    <name type="synonym">Eumeta japonica</name>
    <dbReference type="NCBI Taxonomy" id="151549"/>
    <lineage>
        <taxon>Eukaryota</taxon>
        <taxon>Metazoa</taxon>
        <taxon>Ecdysozoa</taxon>
        <taxon>Arthropoda</taxon>
        <taxon>Hexapoda</taxon>
        <taxon>Insecta</taxon>
        <taxon>Pterygota</taxon>
        <taxon>Neoptera</taxon>
        <taxon>Endopterygota</taxon>
        <taxon>Lepidoptera</taxon>
        <taxon>Glossata</taxon>
        <taxon>Ditrysia</taxon>
        <taxon>Tineoidea</taxon>
        <taxon>Psychidae</taxon>
        <taxon>Oiketicinae</taxon>
        <taxon>Eumeta</taxon>
    </lineage>
</organism>
<keyword evidence="2" id="KW-1185">Reference proteome</keyword>
<comment type="caution">
    <text evidence="1">The sequence shown here is derived from an EMBL/GenBank/DDBJ whole genome shotgun (WGS) entry which is preliminary data.</text>
</comment>
<dbReference type="AlphaFoldDB" id="A0A4C1WE00"/>
<dbReference type="Proteomes" id="UP000299102">
    <property type="component" value="Unassembled WGS sequence"/>
</dbReference>
<evidence type="ECO:0000313" key="1">
    <source>
        <dbReference type="EMBL" id="GBP48404.1"/>
    </source>
</evidence>
<gene>
    <name evidence="1" type="ORF">EVAR_36838_1</name>
</gene>